<keyword evidence="4" id="KW-1185">Reference proteome</keyword>
<dbReference type="InterPro" id="IPR038305">
    <property type="entry name" value="HeLo_sf"/>
</dbReference>
<dbReference type="Proteomes" id="UP000664203">
    <property type="component" value="Unassembled WGS sequence"/>
</dbReference>
<dbReference type="InterPro" id="IPR000719">
    <property type="entry name" value="Prot_kinase_dom"/>
</dbReference>
<dbReference type="SUPFAM" id="SSF56112">
    <property type="entry name" value="Protein kinase-like (PK-like)"/>
    <property type="match status" value="1"/>
</dbReference>
<dbReference type="Pfam" id="PF14479">
    <property type="entry name" value="HeLo"/>
    <property type="match status" value="1"/>
</dbReference>
<evidence type="ECO:0000259" key="2">
    <source>
        <dbReference type="PROSITE" id="PS50011"/>
    </source>
</evidence>
<gene>
    <name evidence="3" type="ORF">ALECFALPRED_005814</name>
</gene>
<evidence type="ECO:0000313" key="4">
    <source>
        <dbReference type="Proteomes" id="UP000664203"/>
    </source>
</evidence>
<dbReference type="GO" id="GO:0004672">
    <property type="term" value="F:protein kinase activity"/>
    <property type="evidence" value="ECO:0007669"/>
    <property type="project" value="InterPro"/>
</dbReference>
<feature type="region of interest" description="Disordered" evidence="1">
    <location>
        <begin position="550"/>
        <end position="573"/>
    </location>
</feature>
<dbReference type="PANTHER" id="PTHR37542:SF1">
    <property type="entry name" value="PRION-INHIBITION AND PROPAGATION HELO DOMAIN-CONTAINING PROTEIN"/>
    <property type="match status" value="1"/>
</dbReference>
<sequence>MATPIDAAAGVAGLISLGVTAFQGCVQGFIILSSAHHLGKDADDLRSRIEWEHYRLFEWSRHAGLEGEGYANSALNWAGILDILCQLQVQLNDTTELKRRYGLCLEDEESQSISKHNLADTTELSFLRKSLRLNPKFFLTSSRIIHERNKKHPMRRLRWATIDKLKLEKLLGDVRQRIRCLWDILAFEDRLFIRESLSHLLRNGIASTRNDEELSCLSELALDVESKVSVAGQMKRTKLGLYPRHDAAPSTGKMSSSRAQNLRALKVRSSLLSSDLGSSGEEREVVSYAGGHALVEFKFLGPDKVAQKKLSVRAENLAILLNHVETTSLHTLQCKGLVKRNDYILLLFELPASTVPVAITTSSDRAYLALSDVRLQQDCLPDLDTRLSWALRLAETILQLHTAGWLHKSISPAHIIFLKRQGQNALESSQFAGPYLSGFGYAREISPSAFSEEQQNKDEENAYRHALAQGSLKVPFRPQFDVYALGIVLIELGLWSSIIDILQISHSQIPDVFMNPVTVSSVRRKLEFSLPRNFVDAALIALTNSTTGEYKNRESHVENDEESDEDSDEEYRLEDDSIDVQQSIVNKIRKCL</sequence>
<comment type="caution">
    <text evidence="3">The sequence shown here is derived from an EMBL/GenBank/DDBJ whole genome shotgun (WGS) entry which is preliminary data.</text>
</comment>
<evidence type="ECO:0000256" key="1">
    <source>
        <dbReference type="SAM" id="MobiDB-lite"/>
    </source>
</evidence>
<organism evidence="3 4">
    <name type="scientific">Alectoria fallacina</name>
    <dbReference type="NCBI Taxonomy" id="1903189"/>
    <lineage>
        <taxon>Eukaryota</taxon>
        <taxon>Fungi</taxon>
        <taxon>Dikarya</taxon>
        <taxon>Ascomycota</taxon>
        <taxon>Pezizomycotina</taxon>
        <taxon>Lecanoromycetes</taxon>
        <taxon>OSLEUM clade</taxon>
        <taxon>Lecanoromycetidae</taxon>
        <taxon>Lecanorales</taxon>
        <taxon>Lecanorineae</taxon>
        <taxon>Parmeliaceae</taxon>
        <taxon>Alectoria</taxon>
    </lineage>
</organism>
<dbReference type="InterPro" id="IPR011009">
    <property type="entry name" value="Kinase-like_dom_sf"/>
</dbReference>
<feature type="compositionally biased region" description="Acidic residues" evidence="1">
    <location>
        <begin position="559"/>
        <end position="573"/>
    </location>
</feature>
<reference evidence="3" key="1">
    <citation type="submission" date="2021-03" db="EMBL/GenBank/DDBJ databases">
        <authorList>
            <person name="Tagirdzhanova G."/>
        </authorList>
    </citation>
    <scope>NUCLEOTIDE SEQUENCE</scope>
</reference>
<dbReference type="InterPro" id="IPR029498">
    <property type="entry name" value="HeLo_dom"/>
</dbReference>
<evidence type="ECO:0000313" key="3">
    <source>
        <dbReference type="EMBL" id="CAF9933994.1"/>
    </source>
</evidence>
<dbReference type="Gene3D" id="1.20.120.1020">
    <property type="entry name" value="Prion-inhibition and propagation, HeLo domain"/>
    <property type="match status" value="1"/>
</dbReference>
<dbReference type="EMBL" id="CAJPDR010000367">
    <property type="protein sequence ID" value="CAF9933994.1"/>
    <property type="molecule type" value="Genomic_DNA"/>
</dbReference>
<proteinExistence type="predicted"/>
<dbReference type="Gene3D" id="1.10.510.10">
    <property type="entry name" value="Transferase(Phosphotransferase) domain 1"/>
    <property type="match status" value="1"/>
</dbReference>
<protein>
    <recommendedName>
        <fullName evidence="2">Protein kinase domain-containing protein</fullName>
    </recommendedName>
</protein>
<feature type="domain" description="Protein kinase" evidence="2">
    <location>
        <begin position="265"/>
        <end position="592"/>
    </location>
</feature>
<accession>A0A8H3FZW1</accession>
<dbReference type="OrthoDB" id="1911848at2759"/>
<dbReference type="AlphaFoldDB" id="A0A8H3FZW1"/>
<dbReference type="GO" id="GO:0005524">
    <property type="term" value="F:ATP binding"/>
    <property type="evidence" value="ECO:0007669"/>
    <property type="project" value="InterPro"/>
</dbReference>
<dbReference type="PANTHER" id="PTHR37542">
    <property type="entry name" value="HELO DOMAIN-CONTAINING PROTEIN-RELATED"/>
    <property type="match status" value="1"/>
</dbReference>
<name>A0A8H3FZW1_9LECA</name>
<dbReference type="PROSITE" id="PS50011">
    <property type="entry name" value="PROTEIN_KINASE_DOM"/>
    <property type="match status" value="1"/>
</dbReference>